<sequence length="51" mass="5786">MWRPSCVPRSVLRRRICGSCWLAIDAGRSAGDREPGEDADHSRTSRTPFRL</sequence>
<protein>
    <submittedName>
        <fullName evidence="2">Uncharacterized protein</fullName>
    </submittedName>
</protein>
<accession>A0A0A8YAW3</accession>
<name>A0A0A8YAW3_ARUDO</name>
<dbReference type="EMBL" id="GBRH01275317">
    <property type="protein sequence ID" value="JAD22578.1"/>
    <property type="molecule type" value="Transcribed_RNA"/>
</dbReference>
<evidence type="ECO:0000256" key="1">
    <source>
        <dbReference type="SAM" id="MobiDB-lite"/>
    </source>
</evidence>
<evidence type="ECO:0000313" key="2">
    <source>
        <dbReference type="EMBL" id="JAD22578.1"/>
    </source>
</evidence>
<feature type="region of interest" description="Disordered" evidence="1">
    <location>
        <begin position="28"/>
        <end position="51"/>
    </location>
</feature>
<dbReference type="AlphaFoldDB" id="A0A0A8YAW3"/>
<reference evidence="2" key="1">
    <citation type="submission" date="2014-09" db="EMBL/GenBank/DDBJ databases">
        <authorList>
            <person name="Magalhaes I.L.F."/>
            <person name="Oliveira U."/>
            <person name="Santos F.R."/>
            <person name="Vidigal T.H.D.A."/>
            <person name="Brescovit A.D."/>
            <person name="Santos A.J."/>
        </authorList>
    </citation>
    <scope>NUCLEOTIDE SEQUENCE</scope>
    <source>
        <tissue evidence="2">Shoot tissue taken approximately 20 cm above the soil surface</tissue>
    </source>
</reference>
<reference evidence="2" key="2">
    <citation type="journal article" date="2015" name="Data Brief">
        <title>Shoot transcriptome of the giant reed, Arundo donax.</title>
        <authorList>
            <person name="Barrero R.A."/>
            <person name="Guerrero F.D."/>
            <person name="Moolhuijzen P."/>
            <person name="Goolsby J.A."/>
            <person name="Tidwell J."/>
            <person name="Bellgard S.E."/>
            <person name="Bellgard M.I."/>
        </authorList>
    </citation>
    <scope>NUCLEOTIDE SEQUENCE</scope>
    <source>
        <tissue evidence="2">Shoot tissue taken approximately 20 cm above the soil surface</tissue>
    </source>
</reference>
<feature type="compositionally biased region" description="Basic and acidic residues" evidence="1">
    <location>
        <begin position="30"/>
        <end position="43"/>
    </location>
</feature>
<proteinExistence type="predicted"/>
<organism evidence="2">
    <name type="scientific">Arundo donax</name>
    <name type="common">Giant reed</name>
    <name type="synonym">Donax arundinaceus</name>
    <dbReference type="NCBI Taxonomy" id="35708"/>
    <lineage>
        <taxon>Eukaryota</taxon>
        <taxon>Viridiplantae</taxon>
        <taxon>Streptophyta</taxon>
        <taxon>Embryophyta</taxon>
        <taxon>Tracheophyta</taxon>
        <taxon>Spermatophyta</taxon>
        <taxon>Magnoliopsida</taxon>
        <taxon>Liliopsida</taxon>
        <taxon>Poales</taxon>
        <taxon>Poaceae</taxon>
        <taxon>PACMAD clade</taxon>
        <taxon>Arundinoideae</taxon>
        <taxon>Arundineae</taxon>
        <taxon>Arundo</taxon>
    </lineage>
</organism>